<sequence length="44" mass="5378">MLFYILGQKYKKKWDSRLSYSSLRLLCKAYFALFFSNRRIFCGD</sequence>
<evidence type="ECO:0000313" key="1">
    <source>
        <dbReference type="EMBL" id="AFC24947.1"/>
    </source>
</evidence>
<protein>
    <submittedName>
        <fullName evidence="1">Uncharacterized protein</fullName>
    </submittedName>
</protein>
<name>H6L3J9_SAPGL</name>
<accession>H6L3J9</accession>
<organism evidence="1 2">
    <name type="scientific">Saprospira grandis (strain Lewin)</name>
    <dbReference type="NCBI Taxonomy" id="984262"/>
    <lineage>
        <taxon>Bacteria</taxon>
        <taxon>Pseudomonadati</taxon>
        <taxon>Bacteroidota</taxon>
        <taxon>Saprospiria</taxon>
        <taxon>Saprospirales</taxon>
        <taxon>Saprospiraceae</taxon>
        <taxon>Saprospira</taxon>
    </lineage>
</organism>
<gene>
    <name evidence="1" type="ordered locus">SGRA_2218</name>
</gene>
<dbReference type="STRING" id="984262.SGRA_2218"/>
<dbReference type="EMBL" id="CP002831">
    <property type="protein sequence ID" value="AFC24947.1"/>
    <property type="molecule type" value="Genomic_DNA"/>
</dbReference>
<evidence type="ECO:0000313" key="2">
    <source>
        <dbReference type="Proteomes" id="UP000007519"/>
    </source>
</evidence>
<proteinExistence type="predicted"/>
<keyword evidence="2" id="KW-1185">Reference proteome</keyword>
<reference evidence="1 2" key="1">
    <citation type="journal article" date="2012" name="Stand. Genomic Sci.">
        <title>Complete genome sequencing and analysis of Saprospira grandis str. Lewin, a predatory marine bacterium.</title>
        <authorList>
            <person name="Saw J.H."/>
            <person name="Yuryev A."/>
            <person name="Kanbe M."/>
            <person name="Hou S."/>
            <person name="Young A.G."/>
            <person name="Aizawa S."/>
            <person name="Alam M."/>
        </authorList>
    </citation>
    <scope>NUCLEOTIDE SEQUENCE [LARGE SCALE GENOMIC DNA]</scope>
    <source>
        <strain evidence="1 2">Lewin</strain>
    </source>
</reference>
<dbReference type="KEGG" id="sgn:SGRA_2218"/>
<dbReference type="AlphaFoldDB" id="H6L3J9"/>
<dbReference type="HOGENOM" id="CLU_3221874_0_0_10"/>
<dbReference type="Proteomes" id="UP000007519">
    <property type="component" value="Chromosome"/>
</dbReference>